<evidence type="ECO:0000313" key="2">
    <source>
        <dbReference type="Proteomes" id="UP000238281"/>
    </source>
</evidence>
<dbReference type="EMBL" id="NXGE01000021">
    <property type="protein sequence ID" value="PRM91734.1"/>
    <property type="molecule type" value="Genomic_DNA"/>
</dbReference>
<evidence type="ECO:0000313" key="1">
    <source>
        <dbReference type="EMBL" id="PRM91734.1"/>
    </source>
</evidence>
<dbReference type="RefSeq" id="WP_105916264.1">
    <property type="nucleotide sequence ID" value="NZ_NXGE01000021.1"/>
</dbReference>
<gene>
    <name evidence="1" type="ORF">CJ673_11360</name>
</gene>
<comment type="caution">
    <text evidence="1">The sequence shown here is derived from an EMBL/GenBank/DDBJ whole genome shotgun (WGS) entry which is preliminary data.</text>
</comment>
<name>A0A2S9SYR0_9BACT</name>
<proteinExistence type="predicted"/>
<accession>A0A2S9SYR0</accession>
<organism evidence="1 2">
    <name type="scientific">Aliarcobacter cryaerophilus</name>
    <dbReference type="NCBI Taxonomy" id="28198"/>
    <lineage>
        <taxon>Bacteria</taxon>
        <taxon>Pseudomonadati</taxon>
        <taxon>Campylobacterota</taxon>
        <taxon>Epsilonproteobacteria</taxon>
        <taxon>Campylobacterales</taxon>
        <taxon>Arcobacteraceae</taxon>
        <taxon>Aliarcobacter</taxon>
    </lineage>
</organism>
<protein>
    <submittedName>
        <fullName evidence="1">Uncharacterized protein</fullName>
    </submittedName>
</protein>
<sequence length="66" mass="7801">MIDIKTLKWLLEVWESFGYEAFKLEIKELGLLKKGFTITEIRKTILEDSEIMDGYVQVTAYKVKEK</sequence>
<dbReference type="Proteomes" id="UP000238281">
    <property type="component" value="Unassembled WGS sequence"/>
</dbReference>
<dbReference type="AlphaFoldDB" id="A0A2S9SYR0"/>
<reference evidence="1 2" key="1">
    <citation type="submission" date="2017-09" db="EMBL/GenBank/DDBJ databases">
        <title>Reassesment of A. cryaerophilus.</title>
        <authorList>
            <person name="Perez-Cataluna A."/>
            <person name="Collado L."/>
            <person name="Salgado O."/>
            <person name="Lefinanco V."/>
            <person name="Figueras M.J."/>
        </authorList>
    </citation>
    <scope>NUCLEOTIDE SEQUENCE [LARGE SCALE GENOMIC DNA]</scope>
    <source>
        <strain evidence="1 2">LMG 10210</strain>
    </source>
</reference>